<dbReference type="InterPro" id="IPR012349">
    <property type="entry name" value="Split_barrel_FMN-bd"/>
</dbReference>
<comment type="caution">
    <text evidence="4">The sequence shown here is derived from an EMBL/GenBank/DDBJ whole genome shotgun (WGS) entry which is preliminary data.</text>
</comment>
<accession>A0ABP7KZ42</accession>
<feature type="domain" description="Flavin reductase like" evidence="3">
    <location>
        <begin position="25"/>
        <end position="167"/>
    </location>
</feature>
<organism evidence="4 5">
    <name type="scientific">Leifsonia kafniensis</name>
    <dbReference type="NCBI Taxonomy" id="475957"/>
    <lineage>
        <taxon>Bacteria</taxon>
        <taxon>Bacillati</taxon>
        <taxon>Actinomycetota</taxon>
        <taxon>Actinomycetes</taxon>
        <taxon>Micrococcales</taxon>
        <taxon>Microbacteriaceae</taxon>
        <taxon>Leifsonia</taxon>
    </lineage>
</organism>
<dbReference type="Proteomes" id="UP001501803">
    <property type="component" value="Unassembled WGS sequence"/>
</dbReference>
<keyword evidence="5" id="KW-1185">Reference proteome</keyword>
<reference evidence="5" key="1">
    <citation type="journal article" date="2019" name="Int. J. Syst. Evol. Microbiol.">
        <title>The Global Catalogue of Microorganisms (GCM) 10K type strain sequencing project: providing services to taxonomists for standard genome sequencing and annotation.</title>
        <authorList>
            <consortium name="The Broad Institute Genomics Platform"/>
            <consortium name="The Broad Institute Genome Sequencing Center for Infectious Disease"/>
            <person name="Wu L."/>
            <person name="Ma J."/>
        </authorList>
    </citation>
    <scope>NUCLEOTIDE SEQUENCE [LARGE SCALE GENOMIC DNA]</scope>
    <source>
        <strain evidence="5">JCM 17021</strain>
    </source>
</reference>
<dbReference type="InterPro" id="IPR002563">
    <property type="entry name" value="Flavin_Rdtase-like_dom"/>
</dbReference>
<dbReference type="PANTHER" id="PTHR30466:SF11">
    <property type="entry name" value="FLAVIN-DEPENDENT MONOOXYGENASE, REDUCTASE SUBUNIT HSAB"/>
    <property type="match status" value="1"/>
</dbReference>
<evidence type="ECO:0000313" key="4">
    <source>
        <dbReference type="EMBL" id="GAA3889293.1"/>
    </source>
</evidence>
<evidence type="ECO:0000259" key="3">
    <source>
        <dbReference type="SMART" id="SM00903"/>
    </source>
</evidence>
<dbReference type="SMART" id="SM00903">
    <property type="entry name" value="Flavin_Reduct"/>
    <property type="match status" value="1"/>
</dbReference>
<evidence type="ECO:0000313" key="5">
    <source>
        <dbReference type="Proteomes" id="UP001501803"/>
    </source>
</evidence>
<gene>
    <name evidence="4" type="ORF">GCM10022381_33960</name>
</gene>
<dbReference type="RefSeq" id="WP_345068857.1">
    <property type="nucleotide sequence ID" value="NZ_BAABCN010000012.1"/>
</dbReference>
<dbReference type="SUPFAM" id="SSF50475">
    <property type="entry name" value="FMN-binding split barrel"/>
    <property type="match status" value="1"/>
</dbReference>
<comment type="similarity">
    <text evidence="1">Belongs to the non-flavoprotein flavin reductase family.</text>
</comment>
<dbReference type="Gene3D" id="2.30.110.10">
    <property type="entry name" value="Electron Transport, Fmn-binding Protein, Chain A"/>
    <property type="match status" value="1"/>
</dbReference>
<proteinExistence type="inferred from homology"/>
<keyword evidence="2" id="KW-0560">Oxidoreductase</keyword>
<sequence length="173" mass="18538">MSATLLESQSFERATFTPQLLRSAFGCFPSGVVAVCAEVDGVSEVLIASSFVTVSLEPPLVAIFPQTTSQTWPRLARAERLGVSILSEQQAGLARSMSARTGDRFADANVTRSDGGALLVDGASVWMEVSLESSSPAGDHEFVLLGIERVTVHEAEPTVFHSSKFRQLIDLHS</sequence>
<dbReference type="Pfam" id="PF01613">
    <property type="entry name" value="Flavin_Reduct"/>
    <property type="match status" value="1"/>
</dbReference>
<dbReference type="PANTHER" id="PTHR30466">
    <property type="entry name" value="FLAVIN REDUCTASE"/>
    <property type="match status" value="1"/>
</dbReference>
<name>A0ABP7KZ42_9MICO</name>
<evidence type="ECO:0000256" key="1">
    <source>
        <dbReference type="ARBA" id="ARBA00008898"/>
    </source>
</evidence>
<evidence type="ECO:0000256" key="2">
    <source>
        <dbReference type="ARBA" id="ARBA00023002"/>
    </source>
</evidence>
<protein>
    <submittedName>
        <fullName evidence="4">Flavin reductase family protein</fullName>
    </submittedName>
</protein>
<dbReference type="InterPro" id="IPR050268">
    <property type="entry name" value="NADH-dep_flavin_reductase"/>
</dbReference>
<dbReference type="EMBL" id="BAABCN010000012">
    <property type="protein sequence ID" value="GAA3889293.1"/>
    <property type="molecule type" value="Genomic_DNA"/>
</dbReference>